<dbReference type="PANTHER" id="PTHR43713:SF3">
    <property type="entry name" value="GLUTAMATE-1-SEMIALDEHYDE 2,1-AMINOMUTASE 1, CHLOROPLASTIC-RELATED"/>
    <property type="match status" value="1"/>
</dbReference>
<dbReference type="PATRIC" id="fig|670052.7.peg.220"/>
<dbReference type="InterPro" id="IPR015422">
    <property type="entry name" value="PyrdxlP-dep_Trfase_small"/>
</dbReference>
<keyword evidence="2 3" id="KW-0663">Pyridoxal phosphate</keyword>
<gene>
    <name evidence="4" type="ORF">PA27867_0207</name>
</gene>
<sequence length="431" mass="46980">MSLVPARTAPTVPYTFEKSRAAFDRALQVIPSGIYGHQGPTEGCYIPQTSFPLFSSRAEGTRFWDLDDNEYIDYMCGYGPNVLGYADPDVDAAAAEQARLEDVVTIPSAIMVDFAELLVDTVASADWAFFAKNGGDATTLAVLTARAATRRKKIVFINGFYHGVSPWAQKLDYPGVLEEEVANNLYVDFNDLPALERLFSENRGTIAGLIAQPYMHGNFTDNTLPEAGYWQAVRALCDAHGVVLIVDDVRAGFRLDLAGSDHYFGFKADLICFCKALANGYNVSALCGRESLKDTVSSLHYTGSYWMSAVPFAAGIATLTKLKQLDAPAQFARLGTDLTTGLTTVAAENGFTLIASGAPALFYLRIADDDSLMLHQEWVAESVRRGVFLTSHHNHFINAALTSADITRTLEIAHEAFGIVRAHHPELEPTA</sequence>
<dbReference type="GO" id="GO:0030170">
    <property type="term" value="F:pyridoxal phosphate binding"/>
    <property type="evidence" value="ECO:0007669"/>
    <property type="project" value="InterPro"/>
</dbReference>
<evidence type="ECO:0000256" key="3">
    <source>
        <dbReference type="RuleBase" id="RU003560"/>
    </source>
</evidence>
<dbReference type="SUPFAM" id="SSF53383">
    <property type="entry name" value="PLP-dependent transferases"/>
    <property type="match status" value="1"/>
</dbReference>
<dbReference type="Proteomes" id="UP000092582">
    <property type="component" value="Chromosome 1"/>
</dbReference>
<dbReference type="InterPro" id="IPR005814">
    <property type="entry name" value="Aminotrans_3"/>
</dbReference>
<proteinExistence type="inferred from homology"/>
<dbReference type="Gene3D" id="3.40.640.10">
    <property type="entry name" value="Type I PLP-dependent aspartate aminotransferase-like (Major domain)"/>
    <property type="match status" value="1"/>
</dbReference>
<keyword evidence="5" id="KW-1185">Reference proteome</keyword>
<protein>
    <submittedName>
        <fullName evidence="4">Aminotransferase class-III</fullName>
    </submittedName>
</protein>
<evidence type="ECO:0000256" key="2">
    <source>
        <dbReference type="ARBA" id="ARBA00022898"/>
    </source>
</evidence>
<evidence type="ECO:0000256" key="1">
    <source>
        <dbReference type="ARBA" id="ARBA00001933"/>
    </source>
</evidence>
<dbReference type="Pfam" id="PF00202">
    <property type="entry name" value="Aminotran_3"/>
    <property type="match status" value="1"/>
</dbReference>
<organism evidence="4 5">
    <name type="scientific">Cryobacterium arcticum</name>
    <dbReference type="NCBI Taxonomy" id="670052"/>
    <lineage>
        <taxon>Bacteria</taxon>
        <taxon>Bacillati</taxon>
        <taxon>Actinomycetota</taxon>
        <taxon>Actinomycetes</taxon>
        <taxon>Micrococcales</taxon>
        <taxon>Microbacteriaceae</taxon>
        <taxon>Cryobacterium</taxon>
    </lineage>
</organism>
<name>A0A1B1BF01_9MICO</name>
<dbReference type="EMBL" id="CP016282">
    <property type="protein sequence ID" value="ANP71181.1"/>
    <property type="molecule type" value="Genomic_DNA"/>
</dbReference>
<dbReference type="PANTHER" id="PTHR43713">
    <property type="entry name" value="GLUTAMATE-1-SEMIALDEHYDE 2,1-AMINOMUTASE"/>
    <property type="match status" value="1"/>
</dbReference>
<keyword evidence="4" id="KW-0808">Transferase</keyword>
<dbReference type="OrthoDB" id="9801052at2"/>
<keyword evidence="4" id="KW-0032">Aminotransferase</keyword>
<comment type="similarity">
    <text evidence="3">Belongs to the class-III pyridoxal-phosphate-dependent aminotransferase family.</text>
</comment>
<dbReference type="KEGG" id="cart:PA27867_0207"/>
<reference evidence="4 5" key="1">
    <citation type="submission" date="2016-06" db="EMBL/GenBank/DDBJ databases">
        <title>Genome sequencing of Cryobacterium arcticum PAMC 27867.</title>
        <authorList>
            <person name="Lee J."/>
            <person name="Kim O.-S."/>
        </authorList>
    </citation>
    <scope>NUCLEOTIDE SEQUENCE [LARGE SCALE GENOMIC DNA]</scope>
    <source>
        <strain evidence="4 5">PAMC 27867</strain>
    </source>
</reference>
<dbReference type="InterPro" id="IPR015421">
    <property type="entry name" value="PyrdxlP-dep_Trfase_major"/>
</dbReference>
<dbReference type="InterPro" id="IPR015424">
    <property type="entry name" value="PyrdxlP-dep_Trfase"/>
</dbReference>
<dbReference type="RefSeq" id="WP_066591988.1">
    <property type="nucleotide sequence ID" value="NZ_CP016282.1"/>
</dbReference>
<dbReference type="GO" id="GO:0008483">
    <property type="term" value="F:transaminase activity"/>
    <property type="evidence" value="ECO:0007669"/>
    <property type="project" value="UniProtKB-KW"/>
</dbReference>
<dbReference type="Gene3D" id="3.90.1150.10">
    <property type="entry name" value="Aspartate Aminotransferase, domain 1"/>
    <property type="match status" value="1"/>
</dbReference>
<evidence type="ECO:0000313" key="5">
    <source>
        <dbReference type="Proteomes" id="UP000092582"/>
    </source>
</evidence>
<comment type="cofactor">
    <cofactor evidence="1">
        <name>pyridoxal 5'-phosphate</name>
        <dbReference type="ChEBI" id="CHEBI:597326"/>
    </cofactor>
</comment>
<accession>A0A1B1BF01</accession>
<dbReference type="AlphaFoldDB" id="A0A1B1BF01"/>
<dbReference type="STRING" id="670052.PA27867_0207"/>
<evidence type="ECO:0000313" key="4">
    <source>
        <dbReference type="EMBL" id="ANP71181.1"/>
    </source>
</evidence>